<evidence type="ECO:0000313" key="1">
    <source>
        <dbReference type="EMBL" id="KAF7830248.1"/>
    </source>
</evidence>
<protein>
    <submittedName>
        <fullName evidence="1">ABC transporter G family member 53</fullName>
    </submittedName>
</protein>
<keyword evidence="2" id="KW-1185">Reference proteome</keyword>
<accession>A0A834TX06</accession>
<dbReference type="EMBL" id="JAAIUW010000005">
    <property type="protein sequence ID" value="KAF7830248.1"/>
    <property type="molecule type" value="Genomic_DNA"/>
</dbReference>
<organism evidence="1 2">
    <name type="scientific">Senna tora</name>
    <dbReference type="NCBI Taxonomy" id="362788"/>
    <lineage>
        <taxon>Eukaryota</taxon>
        <taxon>Viridiplantae</taxon>
        <taxon>Streptophyta</taxon>
        <taxon>Embryophyta</taxon>
        <taxon>Tracheophyta</taxon>
        <taxon>Spermatophyta</taxon>
        <taxon>Magnoliopsida</taxon>
        <taxon>eudicotyledons</taxon>
        <taxon>Gunneridae</taxon>
        <taxon>Pentapetalae</taxon>
        <taxon>rosids</taxon>
        <taxon>fabids</taxon>
        <taxon>Fabales</taxon>
        <taxon>Fabaceae</taxon>
        <taxon>Caesalpinioideae</taxon>
        <taxon>Cassia clade</taxon>
        <taxon>Senna</taxon>
    </lineage>
</organism>
<gene>
    <name evidence="1" type="ORF">G2W53_012581</name>
</gene>
<dbReference type="Proteomes" id="UP000634136">
    <property type="component" value="Unassembled WGS sequence"/>
</dbReference>
<comment type="caution">
    <text evidence="1">The sequence shown here is derived from an EMBL/GenBank/DDBJ whole genome shotgun (WGS) entry which is preliminary data.</text>
</comment>
<sequence length="141" mass="15946">MTVEDHHRSTVEDHRDSDLNSSKHRQLHFSSFLEQDFLGILCISRTCFSTTQTVGYAEHQSKEKTDGGGVSLSCICHGYIQFGNNCGVRGIRFRNVRCYYDMSSHQDFKVKIGCRCGGDGTIGFVQCLGHCMDWLLHNMAM</sequence>
<proteinExistence type="predicted"/>
<dbReference type="AlphaFoldDB" id="A0A834TX06"/>
<name>A0A834TX06_9FABA</name>
<evidence type="ECO:0000313" key="2">
    <source>
        <dbReference type="Proteomes" id="UP000634136"/>
    </source>
</evidence>
<reference evidence="1" key="1">
    <citation type="submission" date="2020-09" db="EMBL/GenBank/DDBJ databases">
        <title>Genome-Enabled Discovery of Anthraquinone Biosynthesis in Senna tora.</title>
        <authorList>
            <person name="Kang S.-H."/>
            <person name="Pandey R.P."/>
            <person name="Lee C.-M."/>
            <person name="Sim J.-S."/>
            <person name="Jeong J.-T."/>
            <person name="Choi B.-S."/>
            <person name="Jung M."/>
            <person name="Ginzburg D."/>
            <person name="Zhao K."/>
            <person name="Won S.Y."/>
            <person name="Oh T.-J."/>
            <person name="Yu Y."/>
            <person name="Kim N.-H."/>
            <person name="Lee O.R."/>
            <person name="Lee T.-H."/>
            <person name="Bashyal P."/>
            <person name="Kim T.-S."/>
            <person name="Lee W.-H."/>
            <person name="Kawkins C."/>
            <person name="Kim C.-K."/>
            <person name="Kim J.S."/>
            <person name="Ahn B.O."/>
            <person name="Rhee S.Y."/>
            <person name="Sohng J.K."/>
        </authorList>
    </citation>
    <scope>NUCLEOTIDE SEQUENCE</scope>
    <source>
        <tissue evidence="1">Leaf</tissue>
    </source>
</reference>